<evidence type="ECO:0000313" key="3">
    <source>
        <dbReference type="Proteomes" id="UP000236333"/>
    </source>
</evidence>
<evidence type="ECO:0000256" key="1">
    <source>
        <dbReference type="SAM" id="MobiDB-lite"/>
    </source>
</evidence>
<feature type="region of interest" description="Disordered" evidence="1">
    <location>
        <begin position="30"/>
        <end position="79"/>
    </location>
</feature>
<dbReference type="EMBL" id="PGGS01000153">
    <property type="protein sequence ID" value="PNH07929.1"/>
    <property type="molecule type" value="Genomic_DNA"/>
</dbReference>
<name>A0A2J8A5X5_9CHLO</name>
<feature type="compositionally biased region" description="Gly residues" evidence="1">
    <location>
        <begin position="61"/>
        <end position="72"/>
    </location>
</feature>
<evidence type="ECO:0000313" key="2">
    <source>
        <dbReference type="EMBL" id="PNH07929.1"/>
    </source>
</evidence>
<proteinExistence type="predicted"/>
<accession>A0A2J8A5X5</accession>
<gene>
    <name evidence="2" type="ORF">TSOC_005552</name>
</gene>
<keyword evidence="3" id="KW-1185">Reference proteome</keyword>
<dbReference type="AlphaFoldDB" id="A0A2J8A5X5"/>
<sequence>MCFVKKAAPRPSLVTTASPASCKHADTSSLAPRSHCTTPPAYAASKRAKISTPSWPAKTGGAAGSGGGGGGPKIPETSTSETLDIVGAAALETLVVFDVSCGCWCYNKPGHGIPPCPATCRWYCCTSSDSASSVMAES</sequence>
<comment type="caution">
    <text evidence="2">The sequence shown here is derived from an EMBL/GenBank/DDBJ whole genome shotgun (WGS) entry which is preliminary data.</text>
</comment>
<protein>
    <submittedName>
        <fullName evidence="2">Uncharacterized protein</fullName>
    </submittedName>
</protein>
<reference evidence="2 3" key="1">
    <citation type="journal article" date="2017" name="Mol. Biol. Evol.">
        <title>The 4-celled Tetrabaena socialis nuclear genome reveals the essential components for genetic control of cell number at the origin of multicellularity in the volvocine lineage.</title>
        <authorList>
            <person name="Featherston J."/>
            <person name="Arakaki Y."/>
            <person name="Hanschen E.R."/>
            <person name="Ferris P.J."/>
            <person name="Michod R.E."/>
            <person name="Olson B.J.S.C."/>
            <person name="Nozaki H."/>
            <person name="Durand P.M."/>
        </authorList>
    </citation>
    <scope>NUCLEOTIDE SEQUENCE [LARGE SCALE GENOMIC DNA]</scope>
    <source>
        <strain evidence="2 3">NIES-571</strain>
    </source>
</reference>
<organism evidence="2 3">
    <name type="scientific">Tetrabaena socialis</name>
    <dbReference type="NCBI Taxonomy" id="47790"/>
    <lineage>
        <taxon>Eukaryota</taxon>
        <taxon>Viridiplantae</taxon>
        <taxon>Chlorophyta</taxon>
        <taxon>core chlorophytes</taxon>
        <taxon>Chlorophyceae</taxon>
        <taxon>CS clade</taxon>
        <taxon>Chlamydomonadales</taxon>
        <taxon>Tetrabaenaceae</taxon>
        <taxon>Tetrabaena</taxon>
    </lineage>
</organism>
<dbReference type="Proteomes" id="UP000236333">
    <property type="component" value="Unassembled WGS sequence"/>
</dbReference>